<dbReference type="PANTHER" id="PTHR39173:SF1">
    <property type="entry name" value="ACETYLTRANSFERASE"/>
    <property type="match status" value="1"/>
</dbReference>
<dbReference type="Gene3D" id="3.40.630.30">
    <property type="match status" value="1"/>
</dbReference>
<evidence type="ECO:0000313" key="1">
    <source>
        <dbReference type="EMBL" id="ATO43664.1"/>
    </source>
</evidence>
<keyword evidence="2" id="KW-1185">Reference proteome</keyword>
<accession>A0A2D1KNF0</accession>
<dbReference type="EMBL" id="CP017697">
    <property type="protein sequence ID" value="ATO43664.1"/>
    <property type="molecule type" value="Genomic_DNA"/>
</dbReference>
<reference evidence="1 2" key="1">
    <citation type="submission" date="2016-10" db="EMBL/GenBank/DDBJ databases">
        <title>The whole genome sequencing and assembly of L. cotyniformis subsp. torquens DSM 20004 strain.</title>
        <authorList>
            <person name="Park M.-K."/>
            <person name="Lee Y.-J."/>
            <person name="Yi H."/>
            <person name="Bahn Y.-S."/>
            <person name="Kim J.F."/>
            <person name="Lee D.-W."/>
        </authorList>
    </citation>
    <scope>NUCLEOTIDE SEQUENCE [LARGE SCALE GENOMIC DNA]</scope>
    <source>
        <strain evidence="1 2">DSM 20004</strain>
    </source>
</reference>
<proteinExistence type="predicted"/>
<dbReference type="Proteomes" id="UP000223559">
    <property type="component" value="Chromosome"/>
</dbReference>
<name>A0A2D1KNF0_9LACO</name>
<protein>
    <submittedName>
        <fullName evidence="1">Uncharacterized protein</fullName>
    </submittedName>
</protein>
<organism evidence="1 2">
    <name type="scientific">Loigolactobacillus coryniformis subsp. torquens DSM 20004 = KCTC 3535</name>
    <dbReference type="NCBI Taxonomy" id="1423822"/>
    <lineage>
        <taxon>Bacteria</taxon>
        <taxon>Bacillati</taxon>
        <taxon>Bacillota</taxon>
        <taxon>Bacilli</taxon>
        <taxon>Lactobacillales</taxon>
        <taxon>Lactobacillaceae</taxon>
        <taxon>Loigolactobacillus</taxon>
    </lineage>
</organism>
<dbReference type="InterPro" id="IPR000182">
    <property type="entry name" value="GNAT_dom"/>
</dbReference>
<dbReference type="CDD" id="cd04301">
    <property type="entry name" value="NAT_SF"/>
    <property type="match status" value="1"/>
</dbReference>
<dbReference type="InterPro" id="IPR016181">
    <property type="entry name" value="Acyl_CoA_acyltransferase"/>
</dbReference>
<dbReference type="PANTHER" id="PTHR39173">
    <property type="entry name" value="ACETYLTRANSFERASE"/>
    <property type="match status" value="1"/>
</dbReference>
<dbReference type="RefSeq" id="WP_056980522.1">
    <property type="nucleotide sequence ID" value="NZ_AZDC01000245.1"/>
</dbReference>
<dbReference type="PROSITE" id="PS51186">
    <property type="entry name" value="GNAT"/>
    <property type="match status" value="1"/>
</dbReference>
<sequence>MTLDLVVPTLAYQQQLLVLRREFQQAKEAIVGGNGLAEVTSIAAWLTQLQLYRRGTAKMVPGLTFLALVDQQVVGIINLRLGLNQALRQFGGHIGYSVRPTQRRRGYGRQMLALVLPYAQARGLKRVLLTCATTNIGSQKVITSNGGRLADTVNTTRPTQRYWINLT</sequence>
<dbReference type="OrthoDB" id="9797989at2"/>
<dbReference type="KEGG" id="lcy:LC20004_06955"/>
<dbReference type="Pfam" id="PF00583">
    <property type="entry name" value="Acetyltransf_1"/>
    <property type="match status" value="1"/>
</dbReference>
<dbReference type="GO" id="GO:0016747">
    <property type="term" value="F:acyltransferase activity, transferring groups other than amino-acyl groups"/>
    <property type="evidence" value="ECO:0007669"/>
    <property type="project" value="InterPro"/>
</dbReference>
<dbReference type="AlphaFoldDB" id="A0A2D1KNF0"/>
<dbReference type="SUPFAM" id="SSF55729">
    <property type="entry name" value="Acyl-CoA N-acyltransferases (Nat)"/>
    <property type="match status" value="1"/>
</dbReference>
<evidence type="ECO:0000313" key="2">
    <source>
        <dbReference type="Proteomes" id="UP000223559"/>
    </source>
</evidence>
<gene>
    <name evidence="1" type="ORF">LC20004_06955</name>
</gene>